<organism evidence="2 3">
    <name type="scientific">Elysia crispata</name>
    <name type="common">lettuce slug</name>
    <dbReference type="NCBI Taxonomy" id="231223"/>
    <lineage>
        <taxon>Eukaryota</taxon>
        <taxon>Metazoa</taxon>
        <taxon>Spiralia</taxon>
        <taxon>Lophotrochozoa</taxon>
        <taxon>Mollusca</taxon>
        <taxon>Gastropoda</taxon>
        <taxon>Heterobranchia</taxon>
        <taxon>Euthyneura</taxon>
        <taxon>Panpulmonata</taxon>
        <taxon>Sacoglossa</taxon>
        <taxon>Placobranchoidea</taxon>
        <taxon>Plakobranchidae</taxon>
        <taxon>Elysia</taxon>
    </lineage>
</organism>
<protein>
    <submittedName>
        <fullName evidence="2">Uncharacterized protein</fullName>
    </submittedName>
</protein>
<dbReference type="AlphaFoldDB" id="A0AAE0YCX9"/>
<accession>A0AAE0YCX9</accession>
<dbReference type="Proteomes" id="UP001283361">
    <property type="component" value="Unassembled WGS sequence"/>
</dbReference>
<evidence type="ECO:0000256" key="1">
    <source>
        <dbReference type="SAM" id="MobiDB-lite"/>
    </source>
</evidence>
<feature type="region of interest" description="Disordered" evidence="1">
    <location>
        <begin position="708"/>
        <end position="736"/>
    </location>
</feature>
<feature type="region of interest" description="Disordered" evidence="1">
    <location>
        <begin position="80"/>
        <end position="134"/>
    </location>
</feature>
<evidence type="ECO:0000313" key="3">
    <source>
        <dbReference type="Proteomes" id="UP001283361"/>
    </source>
</evidence>
<feature type="compositionally biased region" description="Low complexity" evidence="1">
    <location>
        <begin position="719"/>
        <end position="730"/>
    </location>
</feature>
<reference evidence="2" key="1">
    <citation type="journal article" date="2023" name="G3 (Bethesda)">
        <title>A reference genome for the long-term kleptoplast-retaining sea slug Elysia crispata morphotype clarki.</title>
        <authorList>
            <person name="Eastman K.E."/>
            <person name="Pendleton A.L."/>
            <person name="Shaikh M.A."/>
            <person name="Suttiyut T."/>
            <person name="Ogas R."/>
            <person name="Tomko P."/>
            <person name="Gavelis G."/>
            <person name="Widhalm J.R."/>
            <person name="Wisecaver J.H."/>
        </authorList>
    </citation>
    <scope>NUCLEOTIDE SEQUENCE</scope>
    <source>
        <strain evidence="2">ECLA1</strain>
    </source>
</reference>
<name>A0AAE0YCX9_9GAST</name>
<feature type="compositionally biased region" description="Polar residues" evidence="1">
    <location>
        <begin position="88"/>
        <end position="109"/>
    </location>
</feature>
<sequence length="736" mass="81394">MASWVTYARKILTSIAGELEQTAQEFNDAIHSLSVPKTSDAVEPGLSGDHTSYNTSMSTTCPPIPGSMDAGSIPEHLRGVSSHDGRMTITSPNTRPFLNTRNRHTNAYTRHTHLPTRPGANRHPSGSYSREEDTLSRNHALLQLQHDSGLSSTGTSTTATTRQPEPLSAFSMHPLQSIHNRLSQSSPSLSPICHENYSGVPPEVEDSFVEDFDSLSCDIYEGDPVRFRTVSPRSIREDQLKTLPFSVSTPCLVHMQKILPSCAKKLNCVSSSVPVKHVYSDKSIPKPNSLSSNLESSRHKLQDANIHNTGTFVNSKSCSPPIGSKRPGKVVMVISQPGSCREPNKLREEKMHLVSRFSVTGKREDSQKKVSDRQPTLFDRFKTFESEVGDIQVGPQEIDDETRKCGNDSKNHCHQRCSSQSQHNQRLLKAHNTSLKIERQVQHAHWRMLAPLARVLNFAYSQVVNAMLSIQREESSISSGSHHSRASSFSKEIFASRPSSPVARLDTLWPKDNTQKSQHKREMSQLSLAGSALSSDSFEILDLPEIDSSNFVYVGGDSLSCDVLHEYHLFPSKRSLFTQSPQSECSTPVSHPGAIFTTPFPVCSPGSKECKLMSSSSADFAHFDFSELISNRHLNKLNPAEYESTKDRVISAHRKVWGWEIERSHTDDAMIDSFVVLEGDRSMLVCNSGMDDCTNEPVSSGSLIERECDDESVTSNGGSESASFSVVSESEFNDKA</sequence>
<gene>
    <name evidence="2" type="ORF">RRG08_005653</name>
</gene>
<dbReference type="EMBL" id="JAWDGP010006450">
    <property type="protein sequence ID" value="KAK3740961.1"/>
    <property type="molecule type" value="Genomic_DNA"/>
</dbReference>
<keyword evidence="3" id="KW-1185">Reference proteome</keyword>
<comment type="caution">
    <text evidence="2">The sequence shown here is derived from an EMBL/GenBank/DDBJ whole genome shotgun (WGS) entry which is preliminary data.</text>
</comment>
<proteinExistence type="predicted"/>
<evidence type="ECO:0000313" key="2">
    <source>
        <dbReference type="EMBL" id="KAK3740961.1"/>
    </source>
</evidence>